<comment type="caution">
    <text evidence="9">The sequence shown here is derived from an EMBL/GenBank/DDBJ whole genome shotgun (WGS) entry which is preliminary data.</text>
</comment>
<evidence type="ECO:0000256" key="6">
    <source>
        <dbReference type="PROSITE-ProRule" id="PRU00259"/>
    </source>
</evidence>
<reference evidence="9" key="1">
    <citation type="submission" date="2022-08" db="EMBL/GenBank/DDBJ databases">
        <title>Novel sulfate-reducing endosymbionts in the free-living metamonad Anaeramoeba.</title>
        <authorList>
            <person name="Jerlstrom-Hultqvist J."/>
            <person name="Cepicka I."/>
            <person name="Gallot-Lavallee L."/>
            <person name="Salas-Leiva D."/>
            <person name="Curtis B.A."/>
            <person name="Zahonova K."/>
            <person name="Pipaliya S."/>
            <person name="Dacks J."/>
            <person name="Roger A.J."/>
        </authorList>
    </citation>
    <scope>NUCLEOTIDE SEQUENCE</scope>
    <source>
        <strain evidence="9">Schooner1</strain>
    </source>
</reference>
<dbReference type="PIRSF" id="PIRSF005673">
    <property type="entry name" value="Importin_alpha"/>
    <property type="match status" value="1"/>
</dbReference>
<dbReference type="InterPro" id="IPR002652">
    <property type="entry name" value="Importin-a_IBB"/>
</dbReference>
<keyword evidence="4 5" id="KW-0653">Protein transport</keyword>
<dbReference type="PROSITE" id="PS51214">
    <property type="entry name" value="IBB"/>
    <property type="match status" value="1"/>
</dbReference>
<dbReference type="InterPro" id="IPR024931">
    <property type="entry name" value="Importin_alpha"/>
</dbReference>
<dbReference type="Pfam" id="PF00514">
    <property type="entry name" value="Arm"/>
    <property type="match status" value="5"/>
</dbReference>
<evidence type="ECO:0000256" key="4">
    <source>
        <dbReference type="ARBA" id="ARBA00022927"/>
    </source>
</evidence>
<dbReference type="InterPro" id="IPR000225">
    <property type="entry name" value="Armadillo"/>
</dbReference>
<feature type="domain" description="IBB" evidence="8">
    <location>
        <begin position="1"/>
        <end position="57"/>
    </location>
</feature>
<comment type="similarity">
    <text evidence="1 5">Belongs to the importin alpha family.</text>
</comment>
<protein>
    <recommendedName>
        <fullName evidence="5">Importin subunit alpha</fullName>
    </recommendedName>
</protein>
<keyword evidence="3" id="KW-0677">Repeat</keyword>
<evidence type="ECO:0000256" key="7">
    <source>
        <dbReference type="SAM" id="MobiDB-lite"/>
    </source>
</evidence>
<feature type="repeat" description="ARM" evidence="6">
    <location>
        <begin position="112"/>
        <end position="155"/>
    </location>
</feature>
<evidence type="ECO:0000313" key="9">
    <source>
        <dbReference type="EMBL" id="KAJ6252298.1"/>
    </source>
</evidence>
<organism evidence="9 10">
    <name type="scientific">Anaeramoeba flamelloides</name>
    <dbReference type="NCBI Taxonomy" id="1746091"/>
    <lineage>
        <taxon>Eukaryota</taxon>
        <taxon>Metamonada</taxon>
        <taxon>Anaeramoebidae</taxon>
        <taxon>Anaeramoeba</taxon>
    </lineage>
</organism>
<dbReference type="Proteomes" id="UP001150062">
    <property type="component" value="Unassembled WGS sequence"/>
</dbReference>
<sequence length="447" mass="51691">MSTFHKKLEKRRKQFKSTSTKERTIQRRYNQQIQISKAKREELLNKKRNLLPTNDLNIYQPEEIKKYIKILPQLAKQLQSKNNKEKTEASEIIRNLLSIPEDPPIDQVLQCKILPILVDLLQDPKEPDLQFNAAWIISNIASGLSEHTKLVVESNTIPIFVGLLGSKNEDIQLQVLPLMNVLKNMLVYSNREIIVEATTALGYLAEGSEKNIQLIIEHNIVSLLVALLKYNDNIIKFPSLRCIGNLITGNQEQIISVLDNGLIQYIIDFLQSQKLAIRKEACWILSNICTCTSIQIQDVLDEGALPHLIYILENDINQVIKEACYVISNMINYAKHSQCRTIASLGIIPILTRLLSNENQEIIYTCIESLDIFFKVEDADSELQNKELNEYRNQFEEEDGIKKIEMLMESKVSNIRKRAEYFYYIHIETLSDEEDDEESEDLFYEEL</sequence>
<evidence type="ECO:0000256" key="2">
    <source>
        <dbReference type="ARBA" id="ARBA00022448"/>
    </source>
</evidence>
<dbReference type="PANTHER" id="PTHR23316">
    <property type="entry name" value="IMPORTIN ALPHA"/>
    <property type="match status" value="1"/>
</dbReference>
<dbReference type="PROSITE" id="PS50176">
    <property type="entry name" value="ARM_REPEAT"/>
    <property type="match status" value="1"/>
</dbReference>
<dbReference type="SMART" id="SM00185">
    <property type="entry name" value="ARM"/>
    <property type="match status" value="7"/>
</dbReference>
<feature type="region of interest" description="Disordered" evidence="7">
    <location>
        <begin position="1"/>
        <end position="23"/>
    </location>
</feature>
<dbReference type="SUPFAM" id="SSF48371">
    <property type="entry name" value="ARM repeat"/>
    <property type="match status" value="1"/>
</dbReference>
<evidence type="ECO:0000256" key="5">
    <source>
        <dbReference type="PIRNR" id="PIRNR005673"/>
    </source>
</evidence>
<proteinExistence type="inferred from homology"/>
<dbReference type="InterPro" id="IPR011989">
    <property type="entry name" value="ARM-like"/>
</dbReference>
<dbReference type="InterPro" id="IPR016024">
    <property type="entry name" value="ARM-type_fold"/>
</dbReference>
<evidence type="ECO:0000313" key="10">
    <source>
        <dbReference type="Proteomes" id="UP001150062"/>
    </source>
</evidence>
<keyword evidence="10" id="KW-1185">Reference proteome</keyword>
<dbReference type="Pfam" id="PF01749">
    <property type="entry name" value="IBB"/>
    <property type="match status" value="1"/>
</dbReference>
<name>A0ABQ8Z6A1_9EUKA</name>
<evidence type="ECO:0000259" key="8">
    <source>
        <dbReference type="PROSITE" id="PS51214"/>
    </source>
</evidence>
<keyword evidence="2 5" id="KW-0813">Transport</keyword>
<evidence type="ECO:0000256" key="3">
    <source>
        <dbReference type="ARBA" id="ARBA00022737"/>
    </source>
</evidence>
<evidence type="ECO:0000256" key="1">
    <source>
        <dbReference type="ARBA" id="ARBA00010394"/>
    </source>
</evidence>
<feature type="compositionally biased region" description="Basic residues" evidence="7">
    <location>
        <begin position="1"/>
        <end position="15"/>
    </location>
</feature>
<accession>A0ABQ8Z6A1</accession>
<dbReference type="EMBL" id="JAOAOG010000047">
    <property type="protein sequence ID" value="KAJ6252298.1"/>
    <property type="molecule type" value="Genomic_DNA"/>
</dbReference>
<gene>
    <name evidence="9" type="ORF">M0813_14449</name>
</gene>
<dbReference type="Gene3D" id="1.25.10.10">
    <property type="entry name" value="Leucine-rich Repeat Variant"/>
    <property type="match status" value="2"/>
</dbReference>